<feature type="transmembrane region" description="Helical" evidence="1">
    <location>
        <begin position="150"/>
        <end position="165"/>
    </location>
</feature>
<dbReference type="RefSeq" id="WP_265725511.1">
    <property type="nucleotide sequence ID" value="NZ_JAOSLC020000003.1"/>
</dbReference>
<gene>
    <name evidence="2" type="ORF">N5A56_011060</name>
</gene>
<name>A0ABT5S9X9_9FLAO</name>
<feature type="transmembrane region" description="Helical" evidence="1">
    <location>
        <begin position="172"/>
        <end position="193"/>
    </location>
</feature>
<organism evidence="2 3">
    <name type="scientific">Polaribacter ponticola</name>
    <dbReference type="NCBI Taxonomy" id="2978475"/>
    <lineage>
        <taxon>Bacteria</taxon>
        <taxon>Pseudomonadati</taxon>
        <taxon>Bacteroidota</taxon>
        <taxon>Flavobacteriia</taxon>
        <taxon>Flavobacteriales</taxon>
        <taxon>Flavobacteriaceae</taxon>
    </lineage>
</organism>
<accession>A0ABT5S9X9</accession>
<feature type="transmembrane region" description="Helical" evidence="1">
    <location>
        <begin position="97"/>
        <end position="115"/>
    </location>
</feature>
<evidence type="ECO:0000313" key="2">
    <source>
        <dbReference type="EMBL" id="MDD7914922.1"/>
    </source>
</evidence>
<dbReference type="Proteomes" id="UP001151478">
    <property type="component" value="Unassembled WGS sequence"/>
</dbReference>
<feature type="transmembrane region" description="Helical" evidence="1">
    <location>
        <begin position="68"/>
        <end position="91"/>
    </location>
</feature>
<evidence type="ECO:0000256" key="1">
    <source>
        <dbReference type="SAM" id="Phobius"/>
    </source>
</evidence>
<evidence type="ECO:0000313" key="3">
    <source>
        <dbReference type="Proteomes" id="UP001151478"/>
    </source>
</evidence>
<keyword evidence="3" id="KW-1185">Reference proteome</keyword>
<protein>
    <submittedName>
        <fullName evidence="2">Uncharacterized protein</fullName>
    </submittedName>
</protein>
<dbReference type="EMBL" id="JAOSLC020000003">
    <property type="protein sequence ID" value="MDD7914922.1"/>
    <property type="molecule type" value="Genomic_DNA"/>
</dbReference>
<keyword evidence="1" id="KW-1133">Transmembrane helix</keyword>
<sequence>MSLLASKSSFYAAFKSLGLLWLFIAYGLFLDGFYIYNIIDNAQLYANLSMLFVFPIVYWKVNKRTKEHLIAGVLIGFFGEYLFSVVLGMYTYRLENVPHYIPFGHALVYAGVLYFSKASAILKKRKIIESFLSVFIFIYASVFLVFRGDVFGFVMTIATLFILRNKPRERLFYLTMYVSVAYLEIVGTSFLCWKWPELAFNTFSFLPSHNPPSGISLFYFLLDLGCLWVYKQRHKLTWYRMKNIRKIKLKTSNIIN</sequence>
<feature type="transmembrane region" description="Helical" evidence="1">
    <location>
        <begin position="12"/>
        <end position="36"/>
    </location>
</feature>
<feature type="transmembrane region" description="Helical" evidence="1">
    <location>
        <begin position="42"/>
        <end position="61"/>
    </location>
</feature>
<feature type="transmembrane region" description="Helical" evidence="1">
    <location>
        <begin position="127"/>
        <end position="144"/>
    </location>
</feature>
<reference evidence="2" key="1">
    <citation type="submission" date="2023-02" db="EMBL/GenBank/DDBJ databases">
        <title>Polaribacter ponticola sp. nov., isolated from seawater.</title>
        <authorList>
            <person name="Baek J.H."/>
            <person name="Kim J.M."/>
            <person name="Choi D.G."/>
            <person name="Jeon C.O."/>
        </authorList>
    </citation>
    <scope>NUCLEOTIDE SEQUENCE</scope>
    <source>
        <strain evidence="2">MSW5</strain>
    </source>
</reference>
<comment type="caution">
    <text evidence="2">The sequence shown here is derived from an EMBL/GenBank/DDBJ whole genome shotgun (WGS) entry which is preliminary data.</text>
</comment>
<feature type="transmembrane region" description="Helical" evidence="1">
    <location>
        <begin position="213"/>
        <end position="230"/>
    </location>
</feature>
<proteinExistence type="predicted"/>
<keyword evidence="1" id="KW-0812">Transmembrane</keyword>
<keyword evidence="1" id="KW-0472">Membrane</keyword>